<feature type="signal peptide" evidence="2">
    <location>
        <begin position="1"/>
        <end position="19"/>
    </location>
</feature>
<dbReference type="PROSITE" id="PS51257">
    <property type="entry name" value="PROKAR_LIPOPROTEIN"/>
    <property type="match status" value="1"/>
</dbReference>
<dbReference type="Pfam" id="PF01547">
    <property type="entry name" value="SBP_bac_1"/>
    <property type="match status" value="1"/>
</dbReference>
<feature type="compositionally biased region" description="Low complexity" evidence="1">
    <location>
        <begin position="38"/>
        <end position="61"/>
    </location>
</feature>
<dbReference type="InterPro" id="IPR006059">
    <property type="entry name" value="SBP"/>
</dbReference>
<dbReference type="Gene3D" id="3.40.190.10">
    <property type="entry name" value="Periplasmic binding protein-like II"/>
    <property type="match status" value="1"/>
</dbReference>
<gene>
    <name evidence="4" type="ORF">HH215_32795</name>
</gene>
<evidence type="ECO:0000259" key="3">
    <source>
        <dbReference type="Pfam" id="PF12010"/>
    </source>
</evidence>
<evidence type="ECO:0000313" key="5">
    <source>
        <dbReference type="Proteomes" id="UP000502248"/>
    </source>
</evidence>
<protein>
    <submittedName>
        <fullName evidence="4">ABC transporter substrate-binding protein</fullName>
    </submittedName>
</protein>
<keyword evidence="2" id="KW-0732">Signal</keyword>
<evidence type="ECO:0000313" key="4">
    <source>
        <dbReference type="EMBL" id="QJD87489.1"/>
    </source>
</evidence>
<sequence length="521" mass="56741">MKKGKKLGTGLLALTMAFATVLSGCGNNGKDAEGETGASSPSKSASSSASAPASASAQASPGQALEPVTLKWLLPKTGKMDKADEVFAAINKITQEKINATIDINMIEIGDFVQKVSMMIAANEDFDIVFTSNWFNAYVPNVAKGAYLPLDDLLEQYAPQTISSTNKAAWDAIKVDGKIYGTPIQQIYARQSGFNYRKDLLDKYGFNPSTVSKLEDLEPYLKQLKDGEPGLFPIEGLGSYIWENMQAYYGFDTMLGARMPGVLKFDGLTALNQFESQQFKDYLNLVRDWYKKGYIQKDAATTKTNYRVQGKYGIVTDPVTKPGGDVEYSTSQAGGIEYVGYGIGERPMTTGSIQASLNAINANSKNPERALMFIDLLNSDQELYNLVLFGLEGMNYTKTADGKVEQKMDGSYDGFLNFFVGNVFNSYYTKGQPDGVWEATAKINKDAKPSASLGFAFNVEPVKNEVAKVGAVVDQHLNALASGSVDPDKVLPEFLSKMKTAGSEKIVEELQKQLDAWAATK</sequence>
<dbReference type="SUPFAM" id="SSF53850">
    <property type="entry name" value="Periplasmic binding protein-like II"/>
    <property type="match status" value="1"/>
</dbReference>
<dbReference type="Proteomes" id="UP000502248">
    <property type="component" value="Chromosome"/>
</dbReference>
<evidence type="ECO:0000256" key="1">
    <source>
        <dbReference type="SAM" id="MobiDB-lite"/>
    </source>
</evidence>
<dbReference type="InterPro" id="IPR022627">
    <property type="entry name" value="DUF3502"/>
</dbReference>
<dbReference type="KEGG" id="cheb:HH215_32795"/>
<dbReference type="AlphaFoldDB" id="A0A7Z2VQR0"/>
<dbReference type="InterPro" id="IPR050490">
    <property type="entry name" value="Bact_solute-bd_prot1"/>
</dbReference>
<evidence type="ECO:0000256" key="2">
    <source>
        <dbReference type="SAM" id="SignalP"/>
    </source>
</evidence>
<feature type="chain" id="PRO_5038778635" evidence="2">
    <location>
        <begin position="20"/>
        <end position="521"/>
    </location>
</feature>
<dbReference type="PANTHER" id="PTHR43649">
    <property type="entry name" value="ARABINOSE-BINDING PROTEIN-RELATED"/>
    <property type="match status" value="1"/>
</dbReference>
<name>A0A7Z2VQR0_9BACL</name>
<feature type="domain" description="DUF3502" evidence="3">
    <location>
        <begin position="452"/>
        <end position="519"/>
    </location>
</feature>
<keyword evidence="5" id="KW-1185">Reference proteome</keyword>
<proteinExistence type="predicted"/>
<dbReference type="RefSeq" id="WP_169283733.1">
    <property type="nucleotide sequence ID" value="NZ_CP051680.1"/>
</dbReference>
<dbReference type="EMBL" id="CP051680">
    <property type="protein sequence ID" value="QJD87489.1"/>
    <property type="molecule type" value="Genomic_DNA"/>
</dbReference>
<feature type="region of interest" description="Disordered" evidence="1">
    <location>
        <begin position="29"/>
        <end position="62"/>
    </location>
</feature>
<dbReference type="Pfam" id="PF12010">
    <property type="entry name" value="DUF3502"/>
    <property type="match status" value="1"/>
</dbReference>
<dbReference type="PANTHER" id="PTHR43649:SF17">
    <property type="entry name" value="ABC TRANSPORTER SOLUTE BINDING PROTEIN-SUGAR TRANSPORT"/>
    <property type="match status" value="1"/>
</dbReference>
<accession>A0A7Z2VQR0</accession>
<reference evidence="4 5" key="1">
    <citation type="submission" date="2020-04" db="EMBL/GenBank/DDBJ databases">
        <title>Genome sequencing of novel species.</title>
        <authorList>
            <person name="Heo J."/>
            <person name="Kim S.-J."/>
            <person name="Kim J.-S."/>
            <person name="Hong S.-B."/>
            <person name="Kwon S.-W."/>
        </authorList>
    </citation>
    <scope>NUCLEOTIDE SEQUENCE [LARGE SCALE GENOMIC DNA]</scope>
    <source>
        <strain evidence="4 5">MFER-1</strain>
    </source>
</reference>
<organism evidence="4 5">
    <name type="scientific">Cohnella herbarum</name>
    <dbReference type="NCBI Taxonomy" id="2728023"/>
    <lineage>
        <taxon>Bacteria</taxon>
        <taxon>Bacillati</taxon>
        <taxon>Bacillota</taxon>
        <taxon>Bacilli</taxon>
        <taxon>Bacillales</taxon>
        <taxon>Paenibacillaceae</taxon>
        <taxon>Cohnella</taxon>
    </lineage>
</organism>